<dbReference type="InterPro" id="IPR001387">
    <property type="entry name" value="Cro/C1-type_HTH"/>
</dbReference>
<evidence type="ECO:0000313" key="3">
    <source>
        <dbReference type="Proteomes" id="UP000030993"/>
    </source>
</evidence>
<protein>
    <submittedName>
        <fullName evidence="2">Antitoxin HicB</fullName>
    </submittedName>
</protein>
<dbReference type="eggNOG" id="COG2944">
    <property type="taxonomic scope" value="Bacteria"/>
</dbReference>
<dbReference type="InterPro" id="IPR035069">
    <property type="entry name" value="TTHA1013/TTHA0281-like"/>
</dbReference>
<organism evidence="2 3">
    <name type="scientific">Anaerovibrio lipolyticus</name>
    <dbReference type="NCBI Taxonomy" id="82374"/>
    <lineage>
        <taxon>Bacteria</taxon>
        <taxon>Bacillati</taxon>
        <taxon>Bacillota</taxon>
        <taxon>Negativicutes</taxon>
        <taxon>Selenomonadales</taxon>
        <taxon>Selenomonadaceae</taxon>
        <taxon>Anaerovibrio</taxon>
    </lineage>
</organism>
<dbReference type="RefSeq" id="WP_039206082.1">
    <property type="nucleotide sequence ID" value="NZ_JSCE01000043.1"/>
</dbReference>
<dbReference type="EMBL" id="JSCE01000043">
    <property type="protein sequence ID" value="KHM52848.1"/>
    <property type="molecule type" value="Genomic_DNA"/>
</dbReference>
<evidence type="ECO:0000313" key="2">
    <source>
        <dbReference type="EMBL" id="KHM52848.1"/>
    </source>
</evidence>
<dbReference type="Gene3D" id="3.30.160.250">
    <property type="match status" value="1"/>
</dbReference>
<dbReference type="Proteomes" id="UP000030993">
    <property type="component" value="Unassembled WGS sequence"/>
</dbReference>
<dbReference type="SUPFAM" id="SSF47413">
    <property type="entry name" value="lambda repressor-like DNA-binding domains"/>
    <property type="match status" value="1"/>
</dbReference>
<dbReference type="SUPFAM" id="SSF143100">
    <property type="entry name" value="TTHA1013/TTHA0281-like"/>
    <property type="match status" value="1"/>
</dbReference>
<dbReference type="InterPro" id="IPR010982">
    <property type="entry name" value="Lambda_DNA-bd_dom_sf"/>
</dbReference>
<gene>
    <name evidence="2" type="ORF">NZ47_02280</name>
</gene>
<accession>A0A0B2K1T4</accession>
<dbReference type="Gene3D" id="1.10.260.40">
    <property type="entry name" value="lambda repressor-like DNA-binding domains"/>
    <property type="match status" value="1"/>
</dbReference>
<reference evidence="2 3" key="1">
    <citation type="journal article" date="2013" name="PLoS ONE">
        <title>Identification and characterization of three novel lipases belonging to families II and V from Anaerovibrio lipolyticus 5ST.</title>
        <authorList>
            <person name="Prive F."/>
            <person name="Kaderbhai N.N."/>
            <person name="Girdwood S."/>
            <person name="Worgan H.J."/>
            <person name="Pinloche E."/>
            <person name="Scollan N.D."/>
            <person name="Huws S.A."/>
            <person name="Newbold C.J."/>
        </authorList>
    </citation>
    <scope>NUCLEOTIDE SEQUENCE [LARGE SCALE GENOMIC DNA]</scope>
    <source>
        <strain evidence="2 3">5S</strain>
    </source>
</reference>
<dbReference type="GO" id="GO:0003677">
    <property type="term" value="F:DNA binding"/>
    <property type="evidence" value="ECO:0007669"/>
    <property type="project" value="InterPro"/>
</dbReference>
<evidence type="ECO:0000259" key="1">
    <source>
        <dbReference type="PROSITE" id="PS50943"/>
    </source>
</evidence>
<dbReference type="AlphaFoldDB" id="A0A0B2K1T4"/>
<comment type="caution">
    <text evidence="2">The sequence shown here is derived from an EMBL/GenBank/DDBJ whole genome shotgun (WGS) entry which is preliminary data.</text>
</comment>
<feature type="domain" description="HTH cro/C1-type" evidence="1">
    <location>
        <begin position="97"/>
        <end position="132"/>
    </location>
</feature>
<name>A0A0B2K1T4_9FIRM</name>
<dbReference type="PROSITE" id="PS50943">
    <property type="entry name" value="HTH_CROC1"/>
    <property type="match status" value="1"/>
</dbReference>
<dbReference type="STRING" id="82374.NZ47_02280"/>
<dbReference type="eggNOG" id="COG1598">
    <property type="taxonomic scope" value="Bacteria"/>
</dbReference>
<dbReference type="CDD" id="cd00093">
    <property type="entry name" value="HTH_XRE"/>
    <property type="match status" value="1"/>
</dbReference>
<keyword evidence="3" id="KW-1185">Reference proteome</keyword>
<proteinExistence type="predicted"/>
<sequence>MAKYSYPAVFTPAEDGGYIVTFLDFEGATQGEDVTDAIVMATDYLNFVLCDLEDDNEAIPQSTDIKTVEAPKNGFVNMIVADTDAYREILLKENNPIKYAREKAKLNIKQLADLLGAPYRTVQDWNRGKAFPPKWVEKLVIEKIESVM</sequence>